<name>A0A6G9YEI1_9NOCA</name>
<dbReference type="PANTHER" id="PTHR24321">
    <property type="entry name" value="DEHYDROGENASES, SHORT CHAIN"/>
    <property type="match status" value="1"/>
</dbReference>
<dbReference type="Pfam" id="PF13561">
    <property type="entry name" value="adh_short_C2"/>
    <property type="match status" value="1"/>
</dbReference>
<dbReference type="Proteomes" id="UP000503540">
    <property type="component" value="Chromosome"/>
</dbReference>
<dbReference type="PROSITE" id="PS00061">
    <property type="entry name" value="ADH_SHORT"/>
    <property type="match status" value="1"/>
</dbReference>
<sequence>MTGAAVAIVTGAAGGIGRAIAAEFATVGTGLVLGDIDAEACARTAAAITAEVPAARVVAAGLDVTSAGDWDRIVRLARRRFGYPSVLVNNAGVLGIHGLTGVSEAEWQRVVDVGQRGTWLGMRAVAPSMSLAGGGAIVNVGSVLGLVGTGAAFAYSAAKGAVRAMTVSAAIELAPLGIRVNAVSPGLVHTPMTDGLPSGFVSAFMAATPLGRKANAVEVARVVRFLASDEASYVTGAELPVDGGYTAR</sequence>
<comment type="similarity">
    <text evidence="1">Belongs to the short-chain dehydrogenases/reductases (SDR) family.</text>
</comment>
<protein>
    <submittedName>
        <fullName evidence="3">SDR family oxidoreductase</fullName>
    </submittedName>
</protein>
<organism evidence="3 4">
    <name type="scientific">Nocardia arthritidis</name>
    <dbReference type="NCBI Taxonomy" id="228602"/>
    <lineage>
        <taxon>Bacteria</taxon>
        <taxon>Bacillati</taxon>
        <taxon>Actinomycetota</taxon>
        <taxon>Actinomycetes</taxon>
        <taxon>Mycobacteriales</taxon>
        <taxon>Nocardiaceae</taxon>
        <taxon>Nocardia</taxon>
    </lineage>
</organism>
<evidence type="ECO:0000256" key="2">
    <source>
        <dbReference type="ARBA" id="ARBA00023002"/>
    </source>
</evidence>
<reference evidence="3 4" key="1">
    <citation type="journal article" date="2019" name="ACS Chem. Biol.">
        <title>Identification and Mobilization of a Cryptic Antibiotic Biosynthesis Gene Locus from a Human-Pathogenic Nocardia Isolate.</title>
        <authorList>
            <person name="Herisse M."/>
            <person name="Ishida K."/>
            <person name="Porter J.L."/>
            <person name="Howden B."/>
            <person name="Hertweck C."/>
            <person name="Stinear T.P."/>
            <person name="Pidot S.J."/>
        </authorList>
    </citation>
    <scope>NUCLEOTIDE SEQUENCE [LARGE SCALE GENOMIC DNA]</scope>
    <source>
        <strain evidence="3 4">AUSMDU00012717</strain>
    </source>
</reference>
<dbReference type="Gene3D" id="3.40.50.720">
    <property type="entry name" value="NAD(P)-binding Rossmann-like Domain"/>
    <property type="match status" value="1"/>
</dbReference>
<dbReference type="SUPFAM" id="SSF51735">
    <property type="entry name" value="NAD(P)-binding Rossmann-fold domains"/>
    <property type="match status" value="1"/>
</dbReference>
<evidence type="ECO:0000256" key="1">
    <source>
        <dbReference type="ARBA" id="ARBA00006484"/>
    </source>
</evidence>
<dbReference type="EMBL" id="CP046172">
    <property type="protein sequence ID" value="QIS11598.1"/>
    <property type="molecule type" value="Genomic_DNA"/>
</dbReference>
<dbReference type="InterPro" id="IPR002347">
    <property type="entry name" value="SDR_fam"/>
</dbReference>
<gene>
    <name evidence="3" type="ORF">F5544_18635</name>
</gene>
<proteinExistence type="inferred from homology"/>
<dbReference type="KEGG" id="nah:F5544_18635"/>
<dbReference type="PRINTS" id="PR00080">
    <property type="entry name" value="SDRFAMILY"/>
</dbReference>
<dbReference type="FunFam" id="3.40.50.720:FF:000084">
    <property type="entry name" value="Short-chain dehydrogenase reductase"/>
    <property type="match status" value="1"/>
</dbReference>
<dbReference type="InterPro" id="IPR036291">
    <property type="entry name" value="NAD(P)-bd_dom_sf"/>
</dbReference>
<keyword evidence="2" id="KW-0560">Oxidoreductase</keyword>
<dbReference type="AlphaFoldDB" id="A0A6G9YEI1"/>
<keyword evidence="4" id="KW-1185">Reference proteome</keyword>
<dbReference type="GO" id="GO:0016491">
    <property type="term" value="F:oxidoreductase activity"/>
    <property type="evidence" value="ECO:0007669"/>
    <property type="project" value="UniProtKB-KW"/>
</dbReference>
<dbReference type="PRINTS" id="PR00081">
    <property type="entry name" value="GDHRDH"/>
</dbReference>
<evidence type="ECO:0000313" key="3">
    <source>
        <dbReference type="EMBL" id="QIS11598.1"/>
    </source>
</evidence>
<dbReference type="InterPro" id="IPR020904">
    <property type="entry name" value="Sc_DH/Rdtase_CS"/>
</dbReference>
<evidence type="ECO:0000313" key="4">
    <source>
        <dbReference type="Proteomes" id="UP000503540"/>
    </source>
</evidence>
<dbReference type="PANTHER" id="PTHR24321:SF8">
    <property type="entry name" value="ESTRADIOL 17-BETA-DEHYDROGENASE 8-RELATED"/>
    <property type="match status" value="1"/>
</dbReference>
<accession>A0A6G9YEI1</accession>
<dbReference type="RefSeq" id="WP_167474389.1">
    <property type="nucleotide sequence ID" value="NZ_CP046172.1"/>
</dbReference>